<organism evidence="1 2">
    <name type="scientific">Rotaria socialis</name>
    <dbReference type="NCBI Taxonomy" id="392032"/>
    <lineage>
        <taxon>Eukaryota</taxon>
        <taxon>Metazoa</taxon>
        <taxon>Spiralia</taxon>
        <taxon>Gnathifera</taxon>
        <taxon>Rotifera</taxon>
        <taxon>Eurotatoria</taxon>
        <taxon>Bdelloidea</taxon>
        <taxon>Philodinida</taxon>
        <taxon>Philodinidae</taxon>
        <taxon>Rotaria</taxon>
    </lineage>
</organism>
<protein>
    <submittedName>
        <fullName evidence="1">Uncharacterized protein</fullName>
    </submittedName>
</protein>
<dbReference type="Gene3D" id="3.40.50.300">
    <property type="entry name" value="P-loop containing nucleotide triphosphate hydrolases"/>
    <property type="match status" value="1"/>
</dbReference>
<dbReference type="GO" id="GO:0015421">
    <property type="term" value="F:ABC-type oligopeptide transporter activity"/>
    <property type="evidence" value="ECO:0007669"/>
    <property type="project" value="TreeGrafter"/>
</dbReference>
<name>A0A820Y726_9BILA</name>
<dbReference type="PANTHER" id="PTHR43394:SF1">
    <property type="entry name" value="ATP-BINDING CASSETTE SUB-FAMILY B MEMBER 10, MITOCHONDRIAL"/>
    <property type="match status" value="1"/>
</dbReference>
<sequence length="104" mass="11697">LKNPVILIYDEATAHLDTTTESAILNSLQKLTKNRTSIVIAHRLSTVTDCDNIIVLDQGKVLEQGTHDELLTKPNGYYASVWNAQRVHRKLRDDSKQDVNIDGK</sequence>
<evidence type="ECO:0000313" key="1">
    <source>
        <dbReference type="EMBL" id="CAF4543199.1"/>
    </source>
</evidence>
<proteinExistence type="predicted"/>
<evidence type="ECO:0000313" key="2">
    <source>
        <dbReference type="Proteomes" id="UP000663851"/>
    </source>
</evidence>
<dbReference type="InterPro" id="IPR027417">
    <property type="entry name" value="P-loop_NTPase"/>
</dbReference>
<feature type="non-terminal residue" evidence="1">
    <location>
        <position position="104"/>
    </location>
</feature>
<dbReference type="AlphaFoldDB" id="A0A820Y726"/>
<dbReference type="EMBL" id="CAJOBO010005384">
    <property type="protein sequence ID" value="CAF4543199.1"/>
    <property type="molecule type" value="Genomic_DNA"/>
</dbReference>
<dbReference type="Proteomes" id="UP000663851">
    <property type="component" value="Unassembled WGS sequence"/>
</dbReference>
<comment type="caution">
    <text evidence="1">The sequence shown here is derived from an EMBL/GenBank/DDBJ whole genome shotgun (WGS) entry which is preliminary data.</text>
</comment>
<dbReference type="PANTHER" id="PTHR43394">
    <property type="entry name" value="ATP-DEPENDENT PERMEASE MDL1, MITOCHONDRIAL"/>
    <property type="match status" value="1"/>
</dbReference>
<accession>A0A820Y726</accession>
<reference evidence="1" key="1">
    <citation type="submission" date="2021-02" db="EMBL/GenBank/DDBJ databases">
        <authorList>
            <person name="Nowell W R."/>
        </authorList>
    </citation>
    <scope>NUCLEOTIDE SEQUENCE</scope>
</reference>
<dbReference type="InterPro" id="IPR039421">
    <property type="entry name" value="Type_1_exporter"/>
</dbReference>
<dbReference type="SUPFAM" id="SSF52540">
    <property type="entry name" value="P-loop containing nucleoside triphosphate hydrolases"/>
    <property type="match status" value="1"/>
</dbReference>
<gene>
    <name evidence="1" type="ORF">HFQ381_LOCUS30446</name>
</gene>